<reference evidence="1 2" key="1">
    <citation type="submission" date="2021-06" db="EMBL/GenBank/DDBJ databases">
        <title>Caerostris extrusa draft genome.</title>
        <authorList>
            <person name="Kono N."/>
            <person name="Arakawa K."/>
        </authorList>
    </citation>
    <scope>NUCLEOTIDE SEQUENCE [LARGE SCALE GENOMIC DNA]</scope>
</reference>
<gene>
    <name evidence="1" type="ORF">CEXT_722721</name>
</gene>
<protein>
    <submittedName>
        <fullName evidence="1">Uncharacterized protein</fullName>
    </submittedName>
</protein>
<dbReference type="EMBL" id="BPLR01006894">
    <property type="protein sequence ID" value="GIY13132.1"/>
    <property type="molecule type" value="Genomic_DNA"/>
</dbReference>
<comment type="caution">
    <text evidence="1">The sequence shown here is derived from an EMBL/GenBank/DDBJ whole genome shotgun (WGS) entry which is preliminary data.</text>
</comment>
<evidence type="ECO:0000313" key="2">
    <source>
        <dbReference type="Proteomes" id="UP001054945"/>
    </source>
</evidence>
<name>A0AAV4QV61_CAEEX</name>
<dbReference type="AlphaFoldDB" id="A0AAV4QV61"/>
<organism evidence="1 2">
    <name type="scientific">Caerostris extrusa</name>
    <name type="common">Bark spider</name>
    <name type="synonym">Caerostris bankana</name>
    <dbReference type="NCBI Taxonomy" id="172846"/>
    <lineage>
        <taxon>Eukaryota</taxon>
        <taxon>Metazoa</taxon>
        <taxon>Ecdysozoa</taxon>
        <taxon>Arthropoda</taxon>
        <taxon>Chelicerata</taxon>
        <taxon>Arachnida</taxon>
        <taxon>Araneae</taxon>
        <taxon>Araneomorphae</taxon>
        <taxon>Entelegynae</taxon>
        <taxon>Araneoidea</taxon>
        <taxon>Araneidae</taxon>
        <taxon>Caerostris</taxon>
    </lineage>
</organism>
<accession>A0AAV4QV61</accession>
<proteinExistence type="predicted"/>
<keyword evidence="2" id="KW-1185">Reference proteome</keyword>
<evidence type="ECO:0000313" key="1">
    <source>
        <dbReference type="EMBL" id="GIY13132.1"/>
    </source>
</evidence>
<sequence length="79" mass="9093">MTLSSLDNRWFSDAVRLGTRTCPHRDRNDHAVLTQSTSRVKSEDSLVLPRTSSMEWFTTVSQDGATRHSGNQINQKFYY</sequence>
<dbReference type="Proteomes" id="UP001054945">
    <property type="component" value="Unassembled WGS sequence"/>
</dbReference>